<keyword evidence="4 6" id="KW-0520">NAD</keyword>
<keyword evidence="3 6" id="KW-0560">Oxidoreductase</keyword>
<dbReference type="EMBL" id="FNAI01000029">
    <property type="protein sequence ID" value="SDF76727.1"/>
    <property type="molecule type" value="Genomic_DNA"/>
</dbReference>
<dbReference type="InterPro" id="IPR003680">
    <property type="entry name" value="Flavodoxin_fold"/>
</dbReference>
<protein>
    <recommendedName>
        <fullName evidence="6">FMN dependent NADH:quinone oxidoreductase</fullName>
        <ecNumber evidence="6">1.6.5.-</ecNumber>
    </recommendedName>
    <alternativeName>
        <fullName evidence="6">Azo-dye reductase</fullName>
    </alternativeName>
    <alternativeName>
        <fullName evidence="6">FMN-dependent NADH-azo compound oxidoreductase</fullName>
    </alternativeName>
    <alternativeName>
        <fullName evidence="6">FMN-dependent NADH-azoreductase</fullName>
        <ecNumber evidence="6">1.7.1.17</ecNumber>
    </alternativeName>
</protein>
<feature type="binding site" evidence="6">
    <location>
        <position position="9"/>
    </location>
    <ligand>
        <name>FMN</name>
        <dbReference type="ChEBI" id="CHEBI:58210"/>
    </ligand>
</feature>
<sequence length="210" mass="23632">MKVLHIDSSVRSDRSVSKQLSKLFVDSLAQKNGEVTIDYLDLTQNTPKHVSALFIQGNYSNPEDRSLEMIDELADSEALVDRLHKADIYVIGMPMYNFSIPSNFKAFIDNVVRIGRTFKASENGFQGLLLNKKVYVINTRGVDFTNEAFAVMDQLQPYIKTVFGFMGLSDIQFINVHPVQFAAEEARIKAISKAEMEITAAVDQLFIQAQ</sequence>
<comment type="function">
    <text evidence="6">Quinone reductase that provides resistance to thiol-specific stress caused by electrophilic quinones.</text>
</comment>
<evidence type="ECO:0000256" key="5">
    <source>
        <dbReference type="ARBA" id="ARBA00048542"/>
    </source>
</evidence>
<dbReference type="InterPro" id="IPR050104">
    <property type="entry name" value="FMN-dep_NADH:Q_OxRdtase_AzoR1"/>
</dbReference>
<dbReference type="PANTHER" id="PTHR43741:SF4">
    <property type="entry name" value="FMN-DEPENDENT NADH:QUINONE OXIDOREDUCTASE"/>
    <property type="match status" value="1"/>
</dbReference>
<comment type="catalytic activity">
    <reaction evidence="5">
        <text>N,N-dimethyl-1,4-phenylenediamine + anthranilate + 2 NAD(+) = 2-(4-dimethylaminophenyl)diazenylbenzoate + 2 NADH + 2 H(+)</text>
        <dbReference type="Rhea" id="RHEA:55872"/>
        <dbReference type="ChEBI" id="CHEBI:15378"/>
        <dbReference type="ChEBI" id="CHEBI:15783"/>
        <dbReference type="ChEBI" id="CHEBI:16567"/>
        <dbReference type="ChEBI" id="CHEBI:57540"/>
        <dbReference type="ChEBI" id="CHEBI:57945"/>
        <dbReference type="ChEBI" id="CHEBI:71579"/>
        <dbReference type="EC" id="1.7.1.17"/>
    </reaction>
    <physiologicalReaction direction="right-to-left" evidence="5">
        <dbReference type="Rhea" id="RHEA:55874"/>
    </physiologicalReaction>
</comment>
<organism evidence="8 9">
    <name type="scientific">Mucilaginibacter pineti</name>
    <dbReference type="NCBI Taxonomy" id="1391627"/>
    <lineage>
        <taxon>Bacteria</taxon>
        <taxon>Pseudomonadati</taxon>
        <taxon>Bacteroidota</taxon>
        <taxon>Sphingobacteriia</taxon>
        <taxon>Sphingobacteriales</taxon>
        <taxon>Sphingobacteriaceae</taxon>
        <taxon>Mucilaginibacter</taxon>
    </lineage>
</organism>
<dbReference type="AlphaFoldDB" id="A0A1G7NS10"/>
<dbReference type="GO" id="GO:0016655">
    <property type="term" value="F:oxidoreductase activity, acting on NAD(P)H, quinone or similar compound as acceptor"/>
    <property type="evidence" value="ECO:0007669"/>
    <property type="project" value="InterPro"/>
</dbReference>
<feature type="binding site" evidence="6">
    <location>
        <begin position="95"/>
        <end position="98"/>
    </location>
    <ligand>
        <name>FMN</name>
        <dbReference type="ChEBI" id="CHEBI:58210"/>
    </ligand>
</feature>
<dbReference type="InterPro" id="IPR029039">
    <property type="entry name" value="Flavoprotein-like_sf"/>
</dbReference>
<dbReference type="OrthoDB" id="9805013at2"/>
<keyword evidence="1 6" id="KW-0285">Flavoprotein</keyword>
<comment type="function">
    <text evidence="6">Also exhibits azoreductase activity. Catalyzes the reductive cleavage of the azo bond in aromatic azo compounds to the corresponding amines.</text>
</comment>
<reference evidence="8 9" key="1">
    <citation type="submission" date="2016-10" db="EMBL/GenBank/DDBJ databases">
        <authorList>
            <person name="de Groot N.N."/>
        </authorList>
    </citation>
    <scope>NUCLEOTIDE SEQUENCE [LARGE SCALE GENOMIC DNA]</scope>
    <source>
        <strain evidence="8 9">47C3B</strain>
    </source>
</reference>
<dbReference type="Pfam" id="PF02525">
    <property type="entry name" value="Flavodoxin_2"/>
    <property type="match status" value="1"/>
</dbReference>
<evidence type="ECO:0000313" key="8">
    <source>
        <dbReference type="EMBL" id="SDF76727.1"/>
    </source>
</evidence>
<evidence type="ECO:0000256" key="3">
    <source>
        <dbReference type="ARBA" id="ARBA00023002"/>
    </source>
</evidence>
<accession>A0A1G7NS10</accession>
<comment type="subunit">
    <text evidence="6">Homodimer.</text>
</comment>
<dbReference type="GO" id="GO:0010181">
    <property type="term" value="F:FMN binding"/>
    <property type="evidence" value="ECO:0007669"/>
    <property type="project" value="UniProtKB-UniRule"/>
</dbReference>
<evidence type="ECO:0000256" key="1">
    <source>
        <dbReference type="ARBA" id="ARBA00022630"/>
    </source>
</evidence>
<evidence type="ECO:0000313" key="9">
    <source>
        <dbReference type="Proteomes" id="UP000199072"/>
    </source>
</evidence>
<feature type="domain" description="Flavodoxin-like fold" evidence="7">
    <location>
        <begin position="1"/>
        <end position="192"/>
    </location>
</feature>
<proteinExistence type="inferred from homology"/>
<gene>
    <name evidence="6" type="primary">azoR</name>
    <name evidence="8" type="ORF">SAMN05216464_12917</name>
</gene>
<evidence type="ECO:0000259" key="7">
    <source>
        <dbReference type="Pfam" id="PF02525"/>
    </source>
</evidence>
<comment type="catalytic activity">
    <reaction evidence="6">
        <text>2 a quinone + NADH + H(+) = 2 a 1,4-benzosemiquinone + NAD(+)</text>
        <dbReference type="Rhea" id="RHEA:65952"/>
        <dbReference type="ChEBI" id="CHEBI:15378"/>
        <dbReference type="ChEBI" id="CHEBI:57540"/>
        <dbReference type="ChEBI" id="CHEBI:57945"/>
        <dbReference type="ChEBI" id="CHEBI:132124"/>
        <dbReference type="ChEBI" id="CHEBI:134225"/>
    </reaction>
</comment>
<dbReference type="EC" id="1.6.5.-" evidence="6"/>
<keyword evidence="9" id="KW-1185">Reference proteome</keyword>
<dbReference type="GO" id="GO:0016652">
    <property type="term" value="F:oxidoreductase activity, acting on NAD(P)H as acceptor"/>
    <property type="evidence" value="ECO:0007669"/>
    <property type="project" value="UniProtKB-UniRule"/>
</dbReference>
<comment type="caution">
    <text evidence="6">Lacks conserved residue(s) required for the propagation of feature annotation.</text>
</comment>
<dbReference type="InterPro" id="IPR023048">
    <property type="entry name" value="NADH:quinone_OxRdtase_FMN_depd"/>
</dbReference>
<evidence type="ECO:0000256" key="2">
    <source>
        <dbReference type="ARBA" id="ARBA00022643"/>
    </source>
</evidence>
<dbReference type="EC" id="1.7.1.17" evidence="6"/>
<evidence type="ECO:0000256" key="4">
    <source>
        <dbReference type="ARBA" id="ARBA00023027"/>
    </source>
</evidence>
<dbReference type="PANTHER" id="PTHR43741">
    <property type="entry name" value="FMN-DEPENDENT NADH-AZOREDUCTASE 1"/>
    <property type="match status" value="1"/>
</dbReference>
<dbReference type="STRING" id="1391627.SAMN05216464_12917"/>
<dbReference type="Gene3D" id="3.40.50.360">
    <property type="match status" value="1"/>
</dbReference>
<dbReference type="SUPFAM" id="SSF52218">
    <property type="entry name" value="Flavoproteins"/>
    <property type="match status" value="1"/>
</dbReference>
<dbReference type="Proteomes" id="UP000199072">
    <property type="component" value="Unassembled WGS sequence"/>
</dbReference>
<name>A0A1G7NS10_9SPHI</name>
<dbReference type="RefSeq" id="WP_091157645.1">
    <property type="nucleotide sequence ID" value="NZ_FNAI01000029.1"/>
</dbReference>
<evidence type="ECO:0000256" key="6">
    <source>
        <dbReference type="HAMAP-Rule" id="MF_01216"/>
    </source>
</evidence>
<keyword evidence="2 6" id="KW-0288">FMN</keyword>
<dbReference type="HAMAP" id="MF_01216">
    <property type="entry name" value="Azoreductase_type1"/>
    <property type="match status" value="1"/>
</dbReference>
<comment type="similarity">
    <text evidence="6">Belongs to the azoreductase type 1 family.</text>
</comment>
<feature type="binding site" evidence="6">
    <location>
        <begin position="15"/>
        <end position="17"/>
    </location>
    <ligand>
        <name>FMN</name>
        <dbReference type="ChEBI" id="CHEBI:58210"/>
    </ligand>
</feature>
<dbReference type="GO" id="GO:0009055">
    <property type="term" value="F:electron transfer activity"/>
    <property type="evidence" value="ECO:0007669"/>
    <property type="project" value="UniProtKB-UniRule"/>
</dbReference>
<comment type="cofactor">
    <cofactor evidence="6">
        <name>FMN</name>
        <dbReference type="ChEBI" id="CHEBI:58210"/>
    </cofactor>
    <text evidence="6">Binds 1 FMN per subunit.</text>
</comment>